<feature type="region of interest" description="Disordered" evidence="1">
    <location>
        <begin position="1"/>
        <end position="22"/>
    </location>
</feature>
<dbReference type="Pfam" id="PF00567">
    <property type="entry name" value="TUDOR"/>
    <property type="match status" value="1"/>
</dbReference>
<evidence type="ECO:0000313" key="4">
    <source>
        <dbReference type="Proteomes" id="UP000198287"/>
    </source>
</evidence>
<feature type="domain" description="Tudor" evidence="2">
    <location>
        <begin position="494"/>
        <end position="553"/>
    </location>
</feature>
<dbReference type="InterPro" id="IPR002999">
    <property type="entry name" value="Tudor"/>
</dbReference>
<dbReference type="Proteomes" id="UP000198287">
    <property type="component" value="Unassembled WGS sequence"/>
</dbReference>
<dbReference type="GO" id="GO:0005737">
    <property type="term" value="C:cytoplasm"/>
    <property type="evidence" value="ECO:0007669"/>
    <property type="project" value="UniProtKB-ARBA"/>
</dbReference>
<dbReference type="SUPFAM" id="SSF63748">
    <property type="entry name" value="Tudor/PWWP/MBT"/>
    <property type="match status" value="2"/>
</dbReference>
<organism evidence="3 4">
    <name type="scientific">Folsomia candida</name>
    <name type="common">Springtail</name>
    <dbReference type="NCBI Taxonomy" id="158441"/>
    <lineage>
        <taxon>Eukaryota</taxon>
        <taxon>Metazoa</taxon>
        <taxon>Ecdysozoa</taxon>
        <taxon>Arthropoda</taxon>
        <taxon>Hexapoda</taxon>
        <taxon>Collembola</taxon>
        <taxon>Entomobryomorpha</taxon>
        <taxon>Isotomoidea</taxon>
        <taxon>Isotomidae</taxon>
        <taxon>Proisotominae</taxon>
        <taxon>Folsomia</taxon>
    </lineage>
</organism>
<dbReference type="CDD" id="cd20379">
    <property type="entry name" value="Tudor_dTUD-like"/>
    <property type="match status" value="1"/>
</dbReference>
<evidence type="ECO:0000256" key="1">
    <source>
        <dbReference type="SAM" id="MobiDB-lite"/>
    </source>
</evidence>
<feature type="compositionally biased region" description="Polar residues" evidence="1">
    <location>
        <begin position="172"/>
        <end position="184"/>
    </location>
</feature>
<name>A0A226EYW9_FOLCA</name>
<dbReference type="Gene3D" id="2.40.50.90">
    <property type="match status" value="1"/>
</dbReference>
<dbReference type="InterPro" id="IPR035437">
    <property type="entry name" value="SNase_OB-fold_sf"/>
</dbReference>
<keyword evidence="4" id="KW-1185">Reference proteome</keyword>
<proteinExistence type="predicted"/>
<dbReference type="EMBL" id="LNIX01000001">
    <property type="protein sequence ID" value="OXA62337.1"/>
    <property type="molecule type" value="Genomic_DNA"/>
</dbReference>
<reference evidence="3 4" key="1">
    <citation type="submission" date="2015-12" db="EMBL/GenBank/DDBJ databases">
        <title>The genome of Folsomia candida.</title>
        <authorList>
            <person name="Faddeeva A."/>
            <person name="Derks M.F."/>
            <person name="Anvar Y."/>
            <person name="Smit S."/>
            <person name="Van Straalen N."/>
            <person name="Roelofs D."/>
        </authorList>
    </citation>
    <scope>NUCLEOTIDE SEQUENCE [LARGE SCALE GENOMIC DNA]</scope>
    <source>
        <strain evidence="3 4">VU population</strain>
        <tissue evidence="3">Whole body</tissue>
    </source>
</reference>
<dbReference type="AlphaFoldDB" id="A0A226EYW9"/>
<accession>A0A226EYW9</accession>
<gene>
    <name evidence="3" type="ORF">Fcan01_01673</name>
</gene>
<evidence type="ECO:0000259" key="2">
    <source>
        <dbReference type="PROSITE" id="PS50304"/>
    </source>
</evidence>
<feature type="region of interest" description="Disordered" evidence="1">
    <location>
        <begin position="148"/>
        <end position="184"/>
    </location>
</feature>
<sequence length="900" mass="104093">MATTTRRAKAMSTDGRRQVGPQHVQTDTQLFPKLDLFPSTERLYKDVRSSWLTSPRNHMAHPSDEEKCRYFMWVSERTREGRSISTRSLPSGRHLSFSEFDKFELATRLNLTIEGKRIQIPKRTRPTARRLKKHYVFPAKFQLPIGPAATTSSTRSISVPLETNKEDKGATDQPNNTSPSCQLTTTVGWSDAQRDMASRSCLGIAKPVMNHLASNPHVEVMGVRRIQPWPLNAFIYKRFPIFEDDKLAELPKKEEYVFYFIFFVQYAARRCEMRKFYSTTLRGKGKFPLSLLEPGVYVVYQNSQVCLSDDKDHMYERAKVLTIITAKEHPVTPETCFVRLYLLDQGTVILARPYQLYFLFEEFNYPPRALYFTLLGIHNSFYMFNAQFEGLLSPYSAIWSGPLIVHNLPENLGCIIFSPLITIQDFRFGIAEYILRRLAVELYFHQEKNDLLMGEIVYNEKNCDLWFQIKSPFSSHRKQIHEVTRDFWKQESAEPYLEKGTIVMAPHEEVLYRARVERIVPETQEVHVFFLDYGNKAIVPIQNVSLARNFHPVYEFLPQTVLPIKLANLPPEIESTEVMGVLFKFIRGLKHHYAKIVDKDANGALTVQIVKPQHRKTCHRNLFDLSLPHFALDWTDTDSLATGKAVKAGSLRDCSEELDHIPHPFSYFTRFDCMEPYLSPPGMQIRMMQPLFLRPQNMTWFYITNFDSSKEIVMARPAALHPELMRLEHNLDLCYYKILDAMSDFNVEKIWEPGLNCSVKSKTLKKVVRAQVIGTDGEEKLNVVLVDYGIRESCYMISLAFLTWEQGQLPACGFEGTLKINSRTDMAFLKEIEMHENFLKKNVLVRGKVNQVVIGENLPICNIEVQEFTYTSPEMCTRDFLNNLEGHYSHTQYSSGISFS</sequence>
<dbReference type="SMART" id="SM00333">
    <property type="entry name" value="TUDOR"/>
    <property type="match status" value="2"/>
</dbReference>
<protein>
    <submittedName>
        <fullName evidence="3">RING finger protein 17</fullName>
    </submittedName>
</protein>
<evidence type="ECO:0000313" key="3">
    <source>
        <dbReference type="EMBL" id="OXA62337.1"/>
    </source>
</evidence>
<dbReference type="Gene3D" id="2.30.30.140">
    <property type="match status" value="2"/>
</dbReference>
<comment type="caution">
    <text evidence="3">The sequence shown here is derived from an EMBL/GenBank/DDBJ whole genome shotgun (WGS) entry which is preliminary data.</text>
</comment>
<dbReference type="PROSITE" id="PS50304">
    <property type="entry name" value="TUDOR"/>
    <property type="match status" value="1"/>
</dbReference>